<evidence type="ECO:0000256" key="1">
    <source>
        <dbReference type="ARBA" id="ARBA00004651"/>
    </source>
</evidence>
<dbReference type="Gene3D" id="1.20.1250.20">
    <property type="entry name" value="MFS general substrate transporter like domains"/>
    <property type="match status" value="1"/>
</dbReference>
<feature type="transmembrane region" description="Helical" evidence="5">
    <location>
        <begin position="63"/>
        <end position="85"/>
    </location>
</feature>
<evidence type="ECO:0000256" key="4">
    <source>
        <dbReference type="ARBA" id="ARBA00023136"/>
    </source>
</evidence>
<name>A0A2N3YKT4_9MICO</name>
<feature type="transmembrane region" description="Helical" evidence="5">
    <location>
        <begin position="440"/>
        <end position="458"/>
    </location>
</feature>
<feature type="transmembrane region" description="Helical" evidence="5">
    <location>
        <begin position="374"/>
        <end position="395"/>
    </location>
</feature>
<feature type="transmembrane region" description="Helical" evidence="5">
    <location>
        <begin position="279"/>
        <end position="302"/>
    </location>
</feature>
<keyword evidence="4 5" id="KW-0472">Membrane</keyword>
<dbReference type="InterPro" id="IPR036259">
    <property type="entry name" value="MFS_trans_sf"/>
</dbReference>
<protein>
    <submittedName>
        <fullName evidence="7">Putative MFS family arabinose efflux permease</fullName>
    </submittedName>
</protein>
<feature type="transmembrane region" description="Helical" evidence="5">
    <location>
        <begin position="26"/>
        <end position="43"/>
    </location>
</feature>
<evidence type="ECO:0000259" key="6">
    <source>
        <dbReference type="PROSITE" id="PS50850"/>
    </source>
</evidence>
<evidence type="ECO:0000313" key="7">
    <source>
        <dbReference type="EMBL" id="PKW27465.1"/>
    </source>
</evidence>
<accession>A0A2N3YKT4</accession>
<evidence type="ECO:0000256" key="2">
    <source>
        <dbReference type="ARBA" id="ARBA00022692"/>
    </source>
</evidence>
<gene>
    <name evidence="7" type="ORF">ATL31_2308</name>
</gene>
<dbReference type="InterPro" id="IPR020846">
    <property type="entry name" value="MFS_dom"/>
</dbReference>
<evidence type="ECO:0000256" key="3">
    <source>
        <dbReference type="ARBA" id="ARBA00022989"/>
    </source>
</evidence>
<keyword evidence="3 5" id="KW-1133">Transmembrane helix</keyword>
<dbReference type="RefSeq" id="WP_101395885.1">
    <property type="nucleotide sequence ID" value="NZ_PJNE01000001.1"/>
</dbReference>
<comment type="subcellular location">
    <subcellularLocation>
        <location evidence="1">Cell membrane</location>
        <topology evidence="1">Multi-pass membrane protein</topology>
    </subcellularLocation>
</comment>
<feature type="transmembrane region" description="Helical" evidence="5">
    <location>
        <begin position="407"/>
        <end position="428"/>
    </location>
</feature>
<proteinExistence type="predicted"/>
<dbReference type="GO" id="GO:0046943">
    <property type="term" value="F:carboxylic acid transmembrane transporter activity"/>
    <property type="evidence" value="ECO:0007669"/>
    <property type="project" value="TreeGrafter"/>
</dbReference>
<dbReference type="EMBL" id="PJNE01000001">
    <property type="protein sequence ID" value="PKW27465.1"/>
    <property type="molecule type" value="Genomic_DNA"/>
</dbReference>
<feature type="transmembrane region" description="Helical" evidence="5">
    <location>
        <begin position="314"/>
        <end position="332"/>
    </location>
</feature>
<dbReference type="InterPro" id="IPR005828">
    <property type="entry name" value="MFS_sugar_transport-like"/>
</dbReference>
<organism evidence="7 8">
    <name type="scientific">Phycicoccus duodecadis</name>
    <dbReference type="NCBI Taxonomy" id="173053"/>
    <lineage>
        <taxon>Bacteria</taxon>
        <taxon>Bacillati</taxon>
        <taxon>Actinomycetota</taxon>
        <taxon>Actinomycetes</taxon>
        <taxon>Micrococcales</taxon>
        <taxon>Intrasporangiaceae</taxon>
        <taxon>Phycicoccus</taxon>
    </lineage>
</organism>
<evidence type="ECO:0000256" key="5">
    <source>
        <dbReference type="SAM" id="Phobius"/>
    </source>
</evidence>
<feature type="transmembrane region" description="Helical" evidence="5">
    <location>
        <begin position="187"/>
        <end position="206"/>
    </location>
</feature>
<reference evidence="7 8" key="1">
    <citation type="submission" date="2017-12" db="EMBL/GenBank/DDBJ databases">
        <title>Sequencing the genomes of 1000 Actinobacteria strains.</title>
        <authorList>
            <person name="Klenk H.-P."/>
        </authorList>
    </citation>
    <scope>NUCLEOTIDE SEQUENCE [LARGE SCALE GENOMIC DNA]</scope>
    <source>
        <strain evidence="7 8">DSM 12806</strain>
    </source>
</reference>
<dbReference type="AlphaFoldDB" id="A0A2N3YKT4"/>
<dbReference type="Proteomes" id="UP000233781">
    <property type="component" value="Unassembled WGS sequence"/>
</dbReference>
<feature type="domain" description="Major facilitator superfamily (MFS) profile" evidence="6">
    <location>
        <begin position="24"/>
        <end position="465"/>
    </location>
</feature>
<feature type="transmembrane region" description="Helical" evidence="5">
    <location>
        <begin position="344"/>
        <end position="362"/>
    </location>
</feature>
<dbReference type="PROSITE" id="PS50850">
    <property type="entry name" value="MFS"/>
    <property type="match status" value="1"/>
</dbReference>
<dbReference type="Pfam" id="PF00083">
    <property type="entry name" value="Sugar_tr"/>
    <property type="match status" value="1"/>
</dbReference>
<keyword evidence="8" id="KW-1185">Reference proteome</keyword>
<feature type="transmembrane region" description="Helical" evidence="5">
    <location>
        <begin position="97"/>
        <end position="127"/>
    </location>
</feature>
<dbReference type="GO" id="GO:0005886">
    <property type="term" value="C:plasma membrane"/>
    <property type="evidence" value="ECO:0007669"/>
    <property type="project" value="UniProtKB-SubCell"/>
</dbReference>
<dbReference type="PANTHER" id="PTHR23508">
    <property type="entry name" value="CARBOXYLIC ACID TRANSPORTER PROTEIN HOMOLOG"/>
    <property type="match status" value="1"/>
</dbReference>
<sequence>MATAEATTQEKPVKSLIPARMHDMPWVKFHWLVIFGLGTAWILDGLEAQIVAAGGFEKSLDMTAADVGLAGTVYLIGQVVGAIVFGRLTDKLGRKKLFTLTLALYLVAAAAAGLAPSMTLFLIFRFISGMGIGGEYSAVNSAVDELIPGRFRGRVDLAINGTYWAGAAIGAFTSTILLDTSRFDQNVGWRIAFFIGPILGLGIIYLRRHIPESPRWMVTHGQPERAEEVVSALEQDVRDAGKTLPDHSDDDAMWIKSREGLTARQLIYVFFRMYPTRTVLGATLMITQSFLYNAIFFTYALVLQNFYDKSASEAALYFFPFAIGNLLGPLLLGRLFDTVGRRRMITGCYAFAGIVLAISAWLFQQDAISAGVHTAFWCVAFFFASAGASAGYLTVSEIFPLEVRGQAISYFFAIAQVFGAIGPVFYGWLIGDGKDRTPMFYGYLIATAIMLVGAAVAWKWGVDAENKSLEEIAPPLTSYDEHGNETVKLPV</sequence>
<evidence type="ECO:0000313" key="8">
    <source>
        <dbReference type="Proteomes" id="UP000233781"/>
    </source>
</evidence>
<dbReference type="PANTHER" id="PTHR23508:SF10">
    <property type="entry name" value="CARBOXYLIC ACID TRANSPORTER PROTEIN HOMOLOG"/>
    <property type="match status" value="1"/>
</dbReference>
<keyword evidence="2 5" id="KW-0812">Transmembrane</keyword>
<comment type="caution">
    <text evidence="7">The sequence shown here is derived from an EMBL/GenBank/DDBJ whole genome shotgun (WGS) entry which is preliminary data.</text>
</comment>
<dbReference type="CDD" id="cd17316">
    <property type="entry name" value="MFS_SV2_like"/>
    <property type="match status" value="1"/>
</dbReference>
<dbReference type="OrthoDB" id="9787026at2"/>
<dbReference type="SUPFAM" id="SSF103473">
    <property type="entry name" value="MFS general substrate transporter"/>
    <property type="match status" value="1"/>
</dbReference>